<dbReference type="AlphaFoldDB" id="A0A7X0HYL3"/>
<keyword evidence="1" id="KW-0472">Membrane</keyword>
<dbReference type="InterPro" id="IPR025982">
    <property type="entry name" value="SieB"/>
</dbReference>
<organism evidence="2 3">
    <name type="scientific">Bacillus benzoevorans</name>
    <dbReference type="NCBI Taxonomy" id="1456"/>
    <lineage>
        <taxon>Bacteria</taxon>
        <taxon>Bacillati</taxon>
        <taxon>Bacillota</taxon>
        <taxon>Bacilli</taxon>
        <taxon>Bacillales</taxon>
        <taxon>Bacillaceae</taxon>
        <taxon>Bacillus</taxon>
    </lineage>
</organism>
<evidence type="ECO:0000313" key="3">
    <source>
        <dbReference type="Proteomes" id="UP000531594"/>
    </source>
</evidence>
<evidence type="ECO:0000313" key="2">
    <source>
        <dbReference type="EMBL" id="MBB6447996.1"/>
    </source>
</evidence>
<comment type="caution">
    <text evidence="2">The sequence shown here is derived from an EMBL/GenBank/DDBJ whole genome shotgun (WGS) entry which is preliminary data.</text>
</comment>
<name>A0A7X0HYL3_9BACI</name>
<gene>
    <name evidence="2" type="ORF">HNR53_004722</name>
</gene>
<feature type="transmembrane region" description="Helical" evidence="1">
    <location>
        <begin position="12"/>
        <end position="36"/>
    </location>
</feature>
<dbReference type="EMBL" id="JACHGK010000040">
    <property type="protein sequence ID" value="MBB6447996.1"/>
    <property type="molecule type" value="Genomic_DNA"/>
</dbReference>
<accession>A0A7X0HYL3</accession>
<dbReference type="Proteomes" id="UP000531594">
    <property type="component" value="Unassembled WGS sequence"/>
</dbReference>
<evidence type="ECO:0000256" key="1">
    <source>
        <dbReference type="SAM" id="Phobius"/>
    </source>
</evidence>
<keyword evidence="1" id="KW-1133">Transmembrane helix</keyword>
<keyword evidence="1" id="KW-0812">Transmembrane</keyword>
<proteinExistence type="predicted"/>
<protein>
    <recommendedName>
        <fullName evidence="4">Superinfection exclusion protein B</fullName>
    </recommendedName>
</protein>
<evidence type="ECO:0008006" key="4">
    <source>
        <dbReference type="Google" id="ProtNLM"/>
    </source>
</evidence>
<sequence>MKIDFNIKEILTLPTTIMAALSLASGILLFSPTVIIEKMYMIDFRNKYGFIIGIVFIVSISILIVNLIYKISVSFSKVKAKKKFFATAEKRLLKMNTYQKAILYALYQEDNRTLPLPLHDGAVRELEQNMMIGKATTQYLVSDLNNALFPYLLQPWVADELNNKPNLLSGFRNAFELQYDKVSKQGQIGDHYW</sequence>
<dbReference type="RefSeq" id="WP_184530453.1">
    <property type="nucleotide sequence ID" value="NZ_JACHGK010000040.1"/>
</dbReference>
<feature type="transmembrane region" description="Helical" evidence="1">
    <location>
        <begin position="48"/>
        <end position="69"/>
    </location>
</feature>
<dbReference type="Pfam" id="PF14163">
    <property type="entry name" value="SieB"/>
    <property type="match status" value="1"/>
</dbReference>
<reference evidence="2 3" key="1">
    <citation type="submission" date="2020-08" db="EMBL/GenBank/DDBJ databases">
        <title>Genomic Encyclopedia of Type Strains, Phase IV (KMG-IV): sequencing the most valuable type-strain genomes for metagenomic binning, comparative biology and taxonomic classification.</title>
        <authorList>
            <person name="Goeker M."/>
        </authorList>
    </citation>
    <scope>NUCLEOTIDE SEQUENCE [LARGE SCALE GENOMIC DNA]</scope>
    <source>
        <strain evidence="2 3">DSM 5391</strain>
    </source>
</reference>
<keyword evidence="3" id="KW-1185">Reference proteome</keyword>